<protein>
    <recommendedName>
        <fullName evidence="3">ubiquitinyl hydrolase 1</fullName>
        <ecNumber evidence="3">3.4.19.12</ecNumber>
    </recommendedName>
</protein>
<feature type="compositionally biased region" description="Polar residues" evidence="5">
    <location>
        <begin position="745"/>
        <end position="762"/>
    </location>
</feature>
<dbReference type="Pfam" id="PF08969">
    <property type="entry name" value="USP8_dimer"/>
    <property type="match status" value="1"/>
</dbReference>
<feature type="region of interest" description="Disordered" evidence="5">
    <location>
        <begin position="352"/>
        <end position="445"/>
    </location>
</feature>
<dbReference type="SUPFAM" id="SSF140856">
    <property type="entry name" value="USP8 N-terminal domain-like"/>
    <property type="match status" value="1"/>
</dbReference>
<dbReference type="InterPro" id="IPR050185">
    <property type="entry name" value="Ub_carboxyl-term_hydrolase"/>
</dbReference>
<dbReference type="InterPro" id="IPR036020">
    <property type="entry name" value="WW_dom_sf"/>
</dbReference>
<evidence type="ECO:0000259" key="7">
    <source>
        <dbReference type="PROSITE" id="PS50206"/>
    </source>
</evidence>
<dbReference type="PANTHER" id="PTHR21646:SF46">
    <property type="entry name" value="UBIQUITIN CARBOXYL-TERMINAL HYDROLASE"/>
    <property type="match status" value="1"/>
</dbReference>
<feature type="region of interest" description="Disordered" evidence="5">
    <location>
        <begin position="305"/>
        <end position="333"/>
    </location>
</feature>
<evidence type="ECO:0000313" key="9">
    <source>
        <dbReference type="EMBL" id="KAK3095889.1"/>
    </source>
</evidence>
<evidence type="ECO:0000256" key="1">
    <source>
        <dbReference type="ARBA" id="ARBA00000707"/>
    </source>
</evidence>
<dbReference type="InterPro" id="IPR015063">
    <property type="entry name" value="USP8_dimer"/>
</dbReference>
<dbReference type="Gene3D" id="2.20.70.10">
    <property type="match status" value="1"/>
</dbReference>
<dbReference type="EMBL" id="VSWD01000008">
    <property type="protein sequence ID" value="KAK3095889.1"/>
    <property type="molecule type" value="Genomic_DNA"/>
</dbReference>
<feature type="compositionally biased region" description="Basic and acidic residues" evidence="5">
    <location>
        <begin position="126"/>
        <end position="135"/>
    </location>
</feature>
<dbReference type="Gene3D" id="3.40.250.10">
    <property type="entry name" value="Rhodanese-like domain"/>
    <property type="match status" value="1"/>
</dbReference>
<feature type="domain" description="USP" evidence="8">
    <location>
        <begin position="856"/>
        <end position="1137"/>
    </location>
</feature>
<feature type="compositionally biased region" description="Basic and acidic residues" evidence="5">
    <location>
        <begin position="352"/>
        <end position="361"/>
    </location>
</feature>
<dbReference type="CDD" id="cd00158">
    <property type="entry name" value="RHOD"/>
    <property type="match status" value="1"/>
</dbReference>
<dbReference type="Gene3D" id="3.90.70.10">
    <property type="entry name" value="Cysteine proteinases"/>
    <property type="match status" value="1"/>
</dbReference>
<proteinExistence type="inferred from homology"/>
<accession>A0AA88YBA1</accession>
<dbReference type="InterPro" id="IPR038765">
    <property type="entry name" value="Papain-like_cys_pep_sf"/>
</dbReference>
<gene>
    <name evidence="9" type="ORF">FSP39_020374</name>
</gene>
<dbReference type="CDD" id="cd02674">
    <property type="entry name" value="Peptidase_C19R"/>
    <property type="match status" value="1"/>
</dbReference>
<dbReference type="EC" id="3.4.19.12" evidence="3"/>
<feature type="region of interest" description="Disordered" evidence="5">
    <location>
        <begin position="624"/>
        <end position="727"/>
    </location>
</feature>
<feature type="compositionally biased region" description="Polar residues" evidence="5">
    <location>
        <begin position="318"/>
        <end position="333"/>
    </location>
</feature>
<sequence>LLKTAEKMLKEADVAHSLTDEERAYILYMKYFNVVQLIKKTADYKKQKDYFDSLLGQKNLLKAIDRAEELSSSLKDRYDLIEAEQVAEKLASLDKKSSIDVEDGLEDTKGEDKKSSTEDDSGTVKSDIKKEESVESSKSPTKISPTELYALLQDKETKIVIMDVRTENQFKESHIQHDNCINIPAEIITPGTTVTYISKGLPDQSKTLWYQRGTMDHIILMDWNSTLDKVQPRTTLCTLKDALYKYDSSVIIKSEPLVLEGGYDQWLLYYPQLTTNAHIVRPEKTIVTSSSSTLDFDYPDFDEAFMTTPTPTAPQPQLNNHSTTSTGSHDTFGQSRVVNNLFGQNMTDTEKAAFPKIDRSTKPKPGAQNQATMPSQTTSSSLSSSMSSSSKSSSMYPSINLTPDPKNNLTKVQNKDANLLSSATSSVPASSDTTKLASYSSQLEKEREELERLRRQKEEELNKFEKEKERIAREYEEKLERLAQDEKKLQEMKQDQTKDVANLMRMKKSLESDMKSEQSQGKAEQEYREKELARLQQEEEIKKKRQAEVERLRQERKKKEEEEERIQRSRDEAERQALLMARERAKQEEERKRRELEEAERKAELLRQQEAKAKEEFERIRQEQIKQQEIKHKEEADRARKEELRKAEMERKEQEIKKREEEERIQRLREDQERKEREKKEKELQEKERADQARREAEAKLKRLELSNENTKPKVIPSPNLPTGWEKRLDPQTRRYYYIDHNTATTQWEPPTTPVSQQSGTYTTRLREEPTTPRRGLTRSNSSPNIAKMMTDEDKGPSIPTIDRASKPKPKYVDNIVIVSKKTEILQQPLVRPSPPRRAIHRDLNPIYGNVGRALTGLRNLGNTCYMNSTIQCLNNTSPLITYFLTDSYLYDINRENEMGSHGEVVDEFAVIVKALWSGQYRCITPRDFKFMVGKHQPMFAGHDQQDSQEFLTFLMDGLHEGLNTVKKRPKVPEQDNDNLPDSEAAAIAWKHHKMLHKSVIVELFQGQLKSTLMCLTCRKQSVTFQAFMYLSLPIPSGSRCSLGDCFRQFLREEKMTGSSRWKCPRCKVERDSVKKIDLWKLPGILLIGLNRFVYEGQWRQKISSYVDFPVKNLDLGNYVKAPSYNLYGISVSTSII</sequence>
<feature type="region of interest" description="Disordered" evidence="5">
    <location>
        <begin position="505"/>
        <end position="603"/>
    </location>
</feature>
<evidence type="ECO:0000256" key="5">
    <source>
        <dbReference type="SAM" id="MobiDB-lite"/>
    </source>
</evidence>
<evidence type="ECO:0000256" key="2">
    <source>
        <dbReference type="ARBA" id="ARBA00009085"/>
    </source>
</evidence>
<dbReference type="Pfam" id="PF00581">
    <property type="entry name" value="Rhodanese"/>
    <property type="match status" value="1"/>
</dbReference>
<dbReference type="GO" id="GO:0004843">
    <property type="term" value="F:cysteine-type deubiquitinase activity"/>
    <property type="evidence" value="ECO:0007669"/>
    <property type="project" value="UniProtKB-EC"/>
</dbReference>
<dbReference type="PROSITE" id="PS50020">
    <property type="entry name" value="WW_DOMAIN_2"/>
    <property type="match status" value="1"/>
</dbReference>
<dbReference type="InterPro" id="IPR001394">
    <property type="entry name" value="Peptidase_C19_UCH"/>
</dbReference>
<feature type="compositionally biased region" description="Low complexity" evidence="5">
    <location>
        <begin position="372"/>
        <end position="398"/>
    </location>
</feature>
<feature type="non-terminal residue" evidence="9">
    <location>
        <position position="1"/>
    </location>
</feature>
<dbReference type="PROSITE" id="PS01159">
    <property type="entry name" value="WW_DOMAIN_1"/>
    <property type="match status" value="1"/>
</dbReference>
<dbReference type="Pfam" id="PF00397">
    <property type="entry name" value="WW"/>
    <property type="match status" value="1"/>
</dbReference>
<keyword evidence="10" id="KW-1185">Reference proteome</keyword>
<comment type="catalytic activity">
    <reaction evidence="1">
        <text>Thiol-dependent hydrolysis of ester, thioester, amide, peptide and isopeptide bonds formed by the C-terminal Gly of ubiquitin (a 76-residue protein attached to proteins as an intracellular targeting signal).</text>
        <dbReference type="EC" id="3.4.19.12"/>
    </reaction>
</comment>
<dbReference type="InterPro" id="IPR001202">
    <property type="entry name" value="WW_dom"/>
</dbReference>
<dbReference type="AlphaFoldDB" id="A0AA88YBA1"/>
<dbReference type="Pfam" id="PF00443">
    <property type="entry name" value="UCH"/>
    <property type="match status" value="1"/>
</dbReference>
<dbReference type="PROSITE" id="PS50206">
    <property type="entry name" value="RHODANESE_3"/>
    <property type="match status" value="1"/>
</dbReference>
<dbReference type="PROSITE" id="PS00972">
    <property type="entry name" value="USP_1"/>
    <property type="match status" value="1"/>
</dbReference>
<feature type="compositionally biased region" description="Polar residues" evidence="5">
    <location>
        <begin position="399"/>
        <end position="420"/>
    </location>
</feature>
<evidence type="ECO:0000313" key="10">
    <source>
        <dbReference type="Proteomes" id="UP001186944"/>
    </source>
</evidence>
<feature type="domain" description="Rhodanese" evidence="7">
    <location>
        <begin position="155"/>
        <end position="275"/>
    </location>
</feature>
<dbReference type="CDD" id="cd00201">
    <property type="entry name" value="WW"/>
    <property type="match status" value="1"/>
</dbReference>
<feature type="compositionally biased region" description="Basic and acidic residues" evidence="5">
    <location>
        <begin position="106"/>
        <end position="117"/>
    </location>
</feature>
<feature type="domain" description="WW" evidence="6">
    <location>
        <begin position="719"/>
        <end position="753"/>
    </location>
</feature>
<dbReference type="PANTHER" id="PTHR21646">
    <property type="entry name" value="UBIQUITIN CARBOXYL-TERMINAL HYDROLASE"/>
    <property type="match status" value="1"/>
</dbReference>
<dbReference type="SMART" id="SM00456">
    <property type="entry name" value="WW"/>
    <property type="match status" value="1"/>
</dbReference>
<dbReference type="SUPFAM" id="SSF54001">
    <property type="entry name" value="Cysteine proteinases"/>
    <property type="match status" value="1"/>
</dbReference>
<dbReference type="SUPFAM" id="SSF51045">
    <property type="entry name" value="WW domain"/>
    <property type="match status" value="1"/>
</dbReference>
<dbReference type="Proteomes" id="UP001186944">
    <property type="component" value="Unassembled WGS sequence"/>
</dbReference>
<comment type="similarity">
    <text evidence="2">Belongs to the peptidase C19 family.</text>
</comment>
<dbReference type="FunFam" id="3.40.250.10:FF:000017">
    <property type="entry name" value="ubiquitin carboxyl-terminal hydrolase 8"/>
    <property type="match status" value="1"/>
</dbReference>
<evidence type="ECO:0000256" key="4">
    <source>
        <dbReference type="SAM" id="Coils"/>
    </source>
</evidence>
<comment type="caution">
    <text evidence="9">The sequence shown here is derived from an EMBL/GenBank/DDBJ whole genome shotgun (WGS) entry which is preliminary data.</text>
</comment>
<name>A0AA88YBA1_PINIB</name>
<evidence type="ECO:0000259" key="8">
    <source>
        <dbReference type="PROSITE" id="PS50235"/>
    </source>
</evidence>
<evidence type="ECO:0000256" key="3">
    <source>
        <dbReference type="ARBA" id="ARBA00012759"/>
    </source>
</evidence>
<feature type="compositionally biased region" description="Basic and acidic residues" evidence="5">
    <location>
        <begin position="624"/>
        <end position="706"/>
    </location>
</feature>
<feature type="region of interest" description="Disordered" evidence="5">
    <location>
        <begin position="745"/>
        <end position="806"/>
    </location>
</feature>
<dbReference type="Gene3D" id="1.20.58.80">
    <property type="entry name" value="Phosphotransferase system, lactose/cellobiose-type IIA subunit"/>
    <property type="match status" value="1"/>
</dbReference>
<dbReference type="PROSITE" id="PS50235">
    <property type="entry name" value="USP_3"/>
    <property type="match status" value="1"/>
</dbReference>
<feature type="compositionally biased region" description="Basic and acidic residues" evidence="5">
    <location>
        <begin position="523"/>
        <end position="603"/>
    </location>
</feature>
<feature type="coiled-coil region" evidence="4">
    <location>
        <begin position="57"/>
        <end position="84"/>
    </location>
</feature>
<organism evidence="9 10">
    <name type="scientific">Pinctada imbricata</name>
    <name type="common">Atlantic pearl-oyster</name>
    <name type="synonym">Pinctada martensii</name>
    <dbReference type="NCBI Taxonomy" id="66713"/>
    <lineage>
        <taxon>Eukaryota</taxon>
        <taxon>Metazoa</taxon>
        <taxon>Spiralia</taxon>
        <taxon>Lophotrochozoa</taxon>
        <taxon>Mollusca</taxon>
        <taxon>Bivalvia</taxon>
        <taxon>Autobranchia</taxon>
        <taxon>Pteriomorphia</taxon>
        <taxon>Pterioida</taxon>
        <taxon>Pterioidea</taxon>
        <taxon>Pteriidae</taxon>
        <taxon>Pinctada</taxon>
    </lineage>
</organism>
<feature type="region of interest" description="Disordered" evidence="5">
    <location>
        <begin position="102"/>
        <end position="141"/>
    </location>
</feature>
<dbReference type="SUPFAM" id="SSF52821">
    <property type="entry name" value="Rhodanese/Cell cycle control phosphatase"/>
    <property type="match status" value="1"/>
</dbReference>
<dbReference type="InterPro" id="IPR018200">
    <property type="entry name" value="USP_CS"/>
</dbReference>
<feature type="compositionally biased region" description="Low complexity" evidence="5">
    <location>
        <begin position="421"/>
        <end position="434"/>
    </location>
</feature>
<reference evidence="9" key="1">
    <citation type="submission" date="2019-08" db="EMBL/GenBank/DDBJ databases">
        <title>The improved chromosome-level genome for the pearl oyster Pinctada fucata martensii using PacBio sequencing and Hi-C.</title>
        <authorList>
            <person name="Zheng Z."/>
        </authorList>
    </citation>
    <scope>NUCLEOTIDE SEQUENCE</scope>
    <source>
        <strain evidence="9">ZZ-2019</strain>
        <tissue evidence="9">Adductor muscle</tissue>
    </source>
</reference>
<dbReference type="InterPro" id="IPR036873">
    <property type="entry name" value="Rhodanese-like_dom_sf"/>
</dbReference>
<dbReference type="InterPro" id="IPR028889">
    <property type="entry name" value="USP"/>
</dbReference>
<dbReference type="InterPro" id="IPR001763">
    <property type="entry name" value="Rhodanese-like_dom"/>
</dbReference>
<evidence type="ECO:0000259" key="6">
    <source>
        <dbReference type="PROSITE" id="PS50020"/>
    </source>
</evidence>
<keyword evidence="4" id="KW-0175">Coiled coil</keyword>
<dbReference type="GO" id="GO:0016579">
    <property type="term" value="P:protein deubiquitination"/>
    <property type="evidence" value="ECO:0007669"/>
    <property type="project" value="InterPro"/>
</dbReference>